<dbReference type="AlphaFoldDB" id="A0AAE2C9X4"/>
<dbReference type="EMBL" id="JACGWO010000012">
    <property type="protein sequence ID" value="KAK4414155.1"/>
    <property type="molecule type" value="Genomic_DNA"/>
</dbReference>
<name>A0AAE2C9X4_9LAMI</name>
<keyword evidence="2" id="KW-1185">Reference proteome</keyword>
<dbReference type="Proteomes" id="UP001293254">
    <property type="component" value="Unassembled WGS sequence"/>
</dbReference>
<reference evidence="1" key="1">
    <citation type="submission" date="2020-06" db="EMBL/GenBank/DDBJ databases">
        <authorList>
            <person name="Li T."/>
            <person name="Hu X."/>
            <person name="Zhang T."/>
            <person name="Song X."/>
            <person name="Zhang H."/>
            <person name="Dai N."/>
            <person name="Sheng W."/>
            <person name="Hou X."/>
            <person name="Wei L."/>
        </authorList>
    </citation>
    <scope>NUCLEOTIDE SEQUENCE</scope>
    <source>
        <strain evidence="1">3651</strain>
        <tissue evidence="1">Leaf</tissue>
    </source>
</reference>
<comment type="caution">
    <text evidence="1">The sequence shown here is derived from an EMBL/GenBank/DDBJ whole genome shotgun (WGS) entry which is preliminary data.</text>
</comment>
<evidence type="ECO:0000313" key="2">
    <source>
        <dbReference type="Proteomes" id="UP001293254"/>
    </source>
</evidence>
<reference evidence="1" key="2">
    <citation type="journal article" date="2024" name="Plant">
        <title>Genomic evolution and insights into agronomic trait innovations of Sesamum species.</title>
        <authorList>
            <person name="Miao H."/>
            <person name="Wang L."/>
            <person name="Qu L."/>
            <person name="Liu H."/>
            <person name="Sun Y."/>
            <person name="Le M."/>
            <person name="Wang Q."/>
            <person name="Wei S."/>
            <person name="Zheng Y."/>
            <person name="Lin W."/>
            <person name="Duan Y."/>
            <person name="Cao H."/>
            <person name="Xiong S."/>
            <person name="Wang X."/>
            <person name="Wei L."/>
            <person name="Li C."/>
            <person name="Ma Q."/>
            <person name="Ju M."/>
            <person name="Zhao R."/>
            <person name="Li G."/>
            <person name="Mu C."/>
            <person name="Tian Q."/>
            <person name="Mei H."/>
            <person name="Zhang T."/>
            <person name="Gao T."/>
            <person name="Zhang H."/>
        </authorList>
    </citation>
    <scope>NUCLEOTIDE SEQUENCE</scope>
    <source>
        <strain evidence="1">3651</strain>
    </source>
</reference>
<evidence type="ECO:0000313" key="1">
    <source>
        <dbReference type="EMBL" id="KAK4414155.1"/>
    </source>
</evidence>
<sequence>MPQLRHLIFYESVLPMPLAAIHGGQVLENLQTLCGVKDFTFTRKVIEMVPNLKKLKAFYTTKSREKWAKYCLNNLVHLCHLKTLEIRFTYICISKENSLQALLYHPRLRS</sequence>
<proteinExistence type="predicted"/>
<gene>
    <name evidence="1" type="ORF">Salat_2828300</name>
</gene>
<organism evidence="1 2">
    <name type="scientific">Sesamum alatum</name>
    <dbReference type="NCBI Taxonomy" id="300844"/>
    <lineage>
        <taxon>Eukaryota</taxon>
        <taxon>Viridiplantae</taxon>
        <taxon>Streptophyta</taxon>
        <taxon>Embryophyta</taxon>
        <taxon>Tracheophyta</taxon>
        <taxon>Spermatophyta</taxon>
        <taxon>Magnoliopsida</taxon>
        <taxon>eudicotyledons</taxon>
        <taxon>Gunneridae</taxon>
        <taxon>Pentapetalae</taxon>
        <taxon>asterids</taxon>
        <taxon>lamiids</taxon>
        <taxon>Lamiales</taxon>
        <taxon>Pedaliaceae</taxon>
        <taxon>Sesamum</taxon>
    </lineage>
</organism>
<protein>
    <submittedName>
        <fullName evidence="1">Uncharacterized protein</fullName>
    </submittedName>
</protein>
<accession>A0AAE2C9X4</accession>